<sequence>MDQTVDLIKSKELNHNLFTVEEVQRMIAQTRDYPVDGQKPINIQINVGGDNARGRSRKDETGFAIARSKLFWIVVALSVSAAISYARTRVICQSFKDSGRSFYGMGVDRCIGVLIKQPFEKVADQLEALNRSY</sequence>
<reference evidence="1" key="1">
    <citation type="journal article" date="2021" name="Front. Microbiol.">
        <title>Comprehensive Comparative Genomics and Phenotyping of Methylobacterium Species.</title>
        <authorList>
            <person name="Alessa O."/>
            <person name="Ogura Y."/>
            <person name="Fujitani Y."/>
            <person name="Takami H."/>
            <person name="Hayashi T."/>
            <person name="Sahin N."/>
            <person name="Tani A."/>
        </authorList>
    </citation>
    <scope>NUCLEOTIDE SEQUENCE</scope>
    <source>
        <strain evidence="1">DSM 23674</strain>
    </source>
</reference>
<name>A0ABQ4TSF0_9HYPH</name>
<evidence type="ECO:0000313" key="1">
    <source>
        <dbReference type="EMBL" id="GJE56790.1"/>
    </source>
</evidence>
<protein>
    <submittedName>
        <fullName evidence="1">Uncharacterized protein</fullName>
    </submittedName>
</protein>
<evidence type="ECO:0000313" key="2">
    <source>
        <dbReference type="Proteomes" id="UP001055101"/>
    </source>
</evidence>
<proteinExistence type="predicted"/>
<organism evidence="1 2">
    <name type="scientific">Methylobacterium thuringiense</name>
    <dbReference type="NCBI Taxonomy" id="1003091"/>
    <lineage>
        <taxon>Bacteria</taxon>
        <taxon>Pseudomonadati</taxon>
        <taxon>Pseudomonadota</taxon>
        <taxon>Alphaproteobacteria</taxon>
        <taxon>Hyphomicrobiales</taxon>
        <taxon>Methylobacteriaceae</taxon>
        <taxon>Methylobacterium</taxon>
    </lineage>
</organism>
<dbReference type="EMBL" id="BPRA01000015">
    <property type="protein sequence ID" value="GJE56790.1"/>
    <property type="molecule type" value="Genomic_DNA"/>
</dbReference>
<keyword evidence="2" id="KW-1185">Reference proteome</keyword>
<dbReference type="Proteomes" id="UP001055101">
    <property type="component" value="Unassembled WGS sequence"/>
</dbReference>
<accession>A0ABQ4TSF0</accession>
<gene>
    <name evidence="1" type="ORF">EKPJFOCH_3298</name>
</gene>
<comment type="caution">
    <text evidence="1">The sequence shown here is derived from an EMBL/GenBank/DDBJ whole genome shotgun (WGS) entry which is preliminary data.</text>
</comment>
<reference evidence="1" key="2">
    <citation type="submission" date="2021-08" db="EMBL/GenBank/DDBJ databases">
        <authorList>
            <person name="Tani A."/>
            <person name="Ola A."/>
            <person name="Ogura Y."/>
            <person name="Katsura K."/>
            <person name="Hayashi T."/>
        </authorList>
    </citation>
    <scope>NUCLEOTIDE SEQUENCE</scope>
    <source>
        <strain evidence="1">DSM 23674</strain>
    </source>
</reference>
<dbReference type="RefSeq" id="WP_238232396.1">
    <property type="nucleotide sequence ID" value="NZ_BPRA01000015.1"/>
</dbReference>